<organism evidence="2 3">
    <name type="scientific">Angustibacter luteus</name>
    <dbReference type="NCBI Taxonomy" id="658456"/>
    <lineage>
        <taxon>Bacteria</taxon>
        <taxon>Bacillati</taxon>
        <taxon>Actinomycetota</taxon>
        <taxon>Actinomycetes</taxon>
        <taxon>Kineosporiales</taxon>
        <taxon>Kineosporiaceae</taxon>
    </lineage>
</organism>
<feature type="transmembrane region" description="Helical" evidence="1">
    <location>
        <begin position="165"/>
        <end position="182"/>
    </location>
</feature>
<feature type="transmembrane region" description="Helical" evidence="1">
    <location>
        <begin position="100"/>
        <end position="126"/>
    </location>
</feature>
<evidence type="ECO:0008006" key="4">
    <source>
        <dbReference type="Google" id="ProtNLM"/>
    </source>
</evidence>
<reference evidence="3" key="1">
    <citation type="journal article" date="2019" name="Int. J. Syst. Evol. Microbiol.">
        <title>The Global Catalogue of Microorganisms (GCM) 10K type strain sequencing project: providing services to taxonomists for standard genome sequencing and annotation.</title>
        <authorList>
            <consortium name="The Broad Institute Genomics Platform"/>
            <consortium name="The Broad Institute Genome Sequencing Center for Infectious Disease"/>
            <person name="Wu L."/>
            <person name="Ma J."/>
        </authorList>
    </citation>
    <scope>NUCLEOTIDE SEQUENCE [LARGE SCALE GENOMIC DNA]</scope>
    <source>
        <strain evidence="3">KACC 14249</strain>
    </source>
</reference>
<feature type="transmembrane region" description="Helical" evidence="1">
    <location>
        <begin position="138"/>
        <end position="158"/>
    </location>
</feature>
<sequence>MTQRRESSRSTLFRYTVHSSISWYAFPVVLTSSVLLTVGLRSRPWAGDWAFGLGWSSLAVLFTSIVLAAVAAYDTGSALTGDRAAAWNTQPRPGCDVLRLWWGSLLPFIVAQALTVATVIGVLAGTGGVSVGSWASPAQQGAVLGVSAALGCLCGALLGARTGSFTALVAASYLTYGLGYVGDRVVPPAHLDIASHHMLGLELNPVRVAAQCVVAGAWILALLSLAATTRASGNGARRVSRAPLAVATAAILLTYAVAPLVQGQPVETTAETRVRCVSAEGSDDRAVPICLMVGHDPALPQLARRVTTFAQAARAADIADVVPARLDEAPSGAVDRYGLLVLGPDDDARHISIPTLAQALMGGRDCPEVTDPSPDSTPTFERYLALGVQAEQTVSDMLDGRPPNQWAMSPRQFQVFVRGSVSCNLDLAVGAA</sequence>
<feature type="transmembrane region" description="Helical" evidence="1">
    <location>
        <begin position="52"/>
        <end position="73"/>
    </location>
</feature>
<proteinExistence type="predicted"/>
<keyword evidence="1" id="KW-0472">Membrane</keyword>
<keyword evidence="3" id="KW-1185">Reference proteome</keyword>
<feature type="transmembrane region" description="Helical" evidence="1">
    <location>
        <begin position="239"/>
        <end position="258"/>
    </location>
</feature>
<keyword evidence="1" id="KW-0812">Transmembrane</keyword>
<feature type="transmembrane region" description="Helical" evidence="1">
    <location>
        <begin position="208"/>
        <end position="227"/>
    </location>
</feature>
<dbReference type="Proteomes" id="UP001596189">
    <property type="component" value="Unassembled WGS sequence"/>
</dbReference>
<protein>
    <recommendedName>
        <fullName evidence="4">ABC transporter permease</fullName>
    </recommendedName>
</protein>
<keyword evidence="1" id="KW-1133">Transmembrane helix</keyword>
<feature type="transmembrane region" description="Helical" evidence="1">
    <location>
        <begin position="21"/>
        <end position="40"/>
    </location>
</feature>
<evidence type="ECO:0000313" key="3">
    <source>
        <dbReference type="Proteomes" id="UP001596189"/>
    </source>
</evidence>
<gene>
    <name evidence="2" type="ORF">ACFQDO_02585</name>
</gene>
<dbReference type="EMBL" id="JBHSRD010000002">
    <property type="protein sequence ID" value="MFC6006006.1"/>
    <property type="molecule type" value="Genomic_DNA"/>
</dbReference>
<comment type="caution">
    <text evidence="2">The sequence shown here is derived from an EMBL/GenBank/DDBJ whole genome shotgun (WGS) entry which is preliminary data.</text>
</comment>
<evidence type="ECO:0000256" key="1">
    <source>
        <dbReference type="SAM" id="Phobius"/>
    </source>
</evidence>
<evidence type="ECO:0000313" key="2">
    <source>
        <dbReference type="EMBL" id="MFC6006006.1"/>
    </source>
</evidence>
<name>A0ABW1J9T4_9ACTN</name>
<dbReference type="RefSeq" id="WP_345716873.1">
    <property type="nucleotide sequence ID" value="NZ_BAABFP010000005.1"/>
</dbReference>
<accession>A0ABW1J9T4</accession>